<dbReference type="Gene3D" id="3.30.565.40">
    <property type="entry name" value="Fervidobacterium nodosum Rt17-B1 like"/>
    <property type="match status" value="1"/>
</dbReference>
<keyword evidence="4" id="KW-0732">Signal</keyword>
<keyword evidence="1" id="KW-0479">Metal-binding</keyword>
<feature type="region of interest" description="Disordered" evidence="3">
    <location>
        <begin position="31"/>
        <end position="68"/>
    </location>
</feature>
<feature type="domain" description="NodB homology" evidence="5">
    <location>
        <begin position="364"/>
        <end position="536"/>
    </location>
</feature>
<dbReference type="CDD" id="cd10954">
    <property type="entry name" value="CE4_CtAXE_like"/>
    <property type="match status" value="1"/>
</dbReference>
<dbReference type="GO" id="GO:0005975">
    <property type="term" value="P:carbohydrate metabolic process"/>
    <property type="evidence" value="ECO:0007669"/>
    <property type="project" value="InterPro"/>
</dbReference>
<organism evidence="6">
    <name type="scientific">Caldilineaceae bacterium SB0675_bin_29</name>
    <dbReference type="NCBI Taxonomy" id="2605266"/>
    <lineage>
        <taxon>Bacteria</taxon>
        <taxon>Bacillati</taxon>
        <taxon>Chloroflexota</taxon>
        <taxon>Caldilineae</taxon>
        <taxon>Caldilineales</taxon>
        <taxon>Caldilineaceae</taxon>
    </lineage>
</organism>
<sequence length="562" mass="61847">MKYPHVVLSVSILISFTALAACIPGNMPELESEAPATTGPAATAAPAPTTTSATTTEPESETAPVHSSSFDATKYENVWVHAIEEREHEGRSLLRVSYPITEQDAINARMEAVTQEFIDEWRTSAAETEASYQKYKEETGREAATFITHYRQHFDVSIANENLIFFDIVRSIHTGGTGNSFVVGYIFDRRTGAELTIADLFVDDSYLERLSTLSREALAERISKEELASDPEWVESGTAPAAENFDNILLLADGTILVRFDKYQVAAGVEGVVEIVLPLDAIADLLKPEIRELLGLEAETTSRRSGVATSAVHPQALALSPELASTDLSASIYRSSALSIIKRFPRSVQPKPTAQDDINCREVACVALTFDDGPSYYTEGLLDILKEHNVKATFFVLGTQVRIQSETVQRMFREGHQIGNHTWDHPNLTRMSDDQIREQLQQTDNLIAQIIGESTPFMRPPYGAYNDNVLAASGLPIIFWSVDPLDWKDRVAATVAARIVDAPAGAIILSHDIHKSKVDAVPAIIAALKSRGIHMVTVTKLFEPQTLHAQNVYIRQDDSPSQ</sequence>
<evidence type="ECO:0000256" key="2">
    <source>
        <dbReference type="ARBA" id="ARBA00022801"/>
    </source>
</evidence>
<dbReference type="GO" id="GO:0016020">
    <property type="term" value="C:membrane"/>
    <property type="evidence" value="ECO:0007669"/>
    <property type="project" value="TreeGrafter"/>
</dbReference>
<dbReference type="InterPro" id="IPR011330">
    <property type="entry name" value="Glyco_hydro/deAcase_b/a-brl"/>
</dbReference>
<evidence type="ECO:0000313" key="6">
    <source>
        <dbReference type="EMBL" id="MYH63608.1"/>
    </source>
</evidence>
<reference evidence="6" key="1">
    <citation type="submission" date="2019-09" db="EMBL/GenBank/DDBJ databases">
        <title>Characterisation of the sponge microbiome using genome-centric metagenomics.</title>
        <authorList>
            <person name="Engelberts J.P."/>
            <person name="Robbins S.J."/>
            <person name="De Goeij J.M."/>
            <person name="Aranda M."/>
            <person name="Bell S.C."/>
            <person name="Webster N.S."/>
        </authorList>
    </citation>
    <scope>NUCLEOTIDE SEQUENCE</scope>
    <source>
        <strain evidence="6">SB0675_bin_29</strain>
    </source>
</reference>
<protein>
    <submittedName>
        <fullName evidence="6">Polysaccharide deacetylase family protein</fullName>
    </submittedName>
</protein>
<evidence type="ECO:0000256" key="3">
    <source>
        <dbReference type="SAM" id="MobiDB-lite"/>
    </source>
</evidence>
<gene>
    <name evidence="6" type="ORF">F4148_18295</name>
</gene>
<dbReference type="PROSITE" id="PS51677">
    <property type="entry name" value="NODB"/>
    <property type="match status" value="1"/>
</dbReference>
<dbReference type="AlphaFoldDB" id="A0A6B1G5G4"/>
<feature type="signal peptide" evidence="4">
    <location>
        <begin position="1"/>
        <end position="20"/>
    </location>
</feature>
<dbReference type="PROSITE" id="PS51257">
    <property type="entry name" value="PROKAR_LIPOPROTEIN"/>
    <property type="match status" value="1"/>
</dbReference>
<dbReference type="PANTHER" id="PTHR10587:SF133">
    <property type="entry name" value="CHITIN DEACETYLASE 1-RELATED"/>
    <property type="match status" value="1"/>
</dbReference>
<evidence type="ECO:0000256" key="1">
    <source>
        <dbReference type="ARBA" id="ARBA00022723"/>
    </source>
</evidence>
<dbReference type="InterPro" id="IPR050248">
    <property type="entry name" value="Polysacc_deacetylase_ArnD"/>
</dbReference>
<name>A0A6B1G5G4_9CHLR</name>
<dbReference type="GO" id="GO:0016810">
    <property type="term" value="F:hydrolase activity, acting on carbon-nitrogen (but not peptide) bonds"/>
    <property type="evidence" value="ECO:0007669"/>
    <property type="project" value="InterPro"/>
</dbReference>
<dbReference type="Pfam" id="PF01522">
    <property type="entry name" value="Polysacc_deac_1"/>
    <property type="match status" value="1"/>
</dbReference>
<feature type="compositionally biased region" description="Low complexity" evidence="3">
    <location>
        <begin position="33"/>
        <end position="64"/>
    </location>
</feature>
<dbReference type="GO" id="GO:0046872">
    <property type="term" value="F:metal ion binding"/>
    <property type="evidence" value="ECO:0007669"/>
    <property type="project" value="UniProtKB-KW"/>
</dbReference>
<keyword evidence="2" id="KW-0378">Hydrolase</keyword>
<dbReference type="PANTHER" id="PTHR10587">
    <property type="entry name" value="GLYCOSYL TRANSFERASE-RELATED"/>
    <property type="match status" value="1"/>
</dbReference>
<evidence type="ECO:0000256" key="4">
    <source>
        <dbReference type="SAM" id="SignalP"/>
    </source>
</evidence>
<dbReference type="InterPro" id="IPR021729">
    <property type="entry name" value="DUF3298"/>
</dbReference>
<dbReference type="InterPro" id="IPR037126">
    <property type="entry name" value="PdaC/RsiV-like_sf"/>
</dbReference>
<dbReference type="EMBL" id="VYDA01000646">
    <property type="protein sequence ID" value="MYH63608.1"/>
    <property type="molecule type" value="Genomic_DNA"/>
</dbReference>
<dbReference type="InterPro" id="IPR002509">
    <property type="entry name" value="NODB_dom"/>
</dbReference>
<dbReference type="SUPFAM" id="SSF88713">
    <property type="entry name" value="Glycoside hydrolase/deacetylase"/>
    <property type="match status" value="1"/>
</dbReference>
<dbReference type="Pfam" id="PF11738">
    <property type="entry name" value="DUF3298"/>
    <property type="match status" value="1"/>
</dbReference>
<proteinExistence type="predicted"/>
<evidence type="ECO:0000259" key="5">
    <source>
        <dbReference type="PROSITE" id="PS51677"/>
    </source>
</evidence>
<dbReference type="Gene3D" id="3.20.20.370">
    <property type="entry name" value="Glycoside hydrolase/deacetylase"/>
    <property type="match status" value="1"/>
</dbReference>
<accession>A0A6B1G5G4</accession>
<comment type="caution">
    <text evidence="6">The sequence shown here is derived from an EMBL/GenBank/DDBJ whole genome shotgun (WGS) entry which is preliminary data.</text>
</comment>
<dbReference type="Gene3D" id="3.90.640.20">
    <property type="entry name" value="Heat-shock cognate protein, ATPase"/>
    <property type="match status" value="1"/>
</dbReference>
<feature type="chain" id="PRO_5025625603" evidence="4">
    <location>
        <begin position="21"/>
        <end position="562"/>
    </location>
</feature>